<evidence type="ECO:0000313" key="2">
    <source>
        <dbReference type="EMBL" id="KAK9119516.1"/>
    </source>
</evidence>
<keyword evidence="3" id="KW-1185">Reference proteome</keyword>
<dbReference type="Proteomes" id="UP001419268">
    <property type="component" value="Unassembled WGS sequence"/>
</dbReference>
<evidence type="ECO:0000256" key="1">
    <source>
        <dbReference type="SAM" id="MobiDB-lite"/>
    </source>
</evidence>
<organism evidence="2 3">
    <name type="scientific">Stephania cephalantha</name>
    <dbReference type="NCBI Taxonomy" id="152367"/>
    <lineage>
        <taxon>Eukaryota</taxon>
        <taxon>Viridiplantae</taxon>
        <taxon>Streptophyta</taxon>
        <taxon>Embryophyta</taxon>
        <taxon>Tracheophyta</taxon>
        <taxon>Spermatophyta</taxon>
        <taxon>Magnoliopsida</taxon>
        <taxon>Ranunculales</taxon>
        <taxon>Menispermaceae</taxon>
        <taxon>Menispermoideae</taxon>
        <taxon>Cissampelideae</taxon>
        <taxon>Stephania</taxon>
    </lineage>
</organism>
<comment type="caution">
    <text evidence="2">The sequence shown here is derived from an EMBL/GenBank/DDBJ whole genome shotgun (WGS) entry which is preliminary data.</text>
</comment>
<accession>A0AAP0NX40</accession>
<protein>
    <submittedName>
        <fullName evidence="2">Uncharacterized protein</fullName>
    </submittedName>
</protein>
<feature type="region of interest" description="Disordered" evidence="1">
    <location>
        <begin position="1"/>
        <end position="83"/>
    </location>
</feature>
<name>A0AAP0NX40_9MAGN</name>
<dbReference type="EMBL" id="JBBNAG010000007">
    <property type="protein sequence ID" value="KAK9119516.1"/>
    <property type="molecule type" value="Genomic_DNA"/>
</dbReference>
<feature type="compositionally biased region" description="Basic and acidic residues" evidence="1">
    <location>
        <begin position="10"/>
        <end position="25"/>
    </location>
</feature>
<reference evidence="2 3" key="1">
    <citation type="submission" date="2024-01" db="EMBL/GenBank/DDBJ databases">
        <title>Genome assemblies of Stephania.</title>
        <authorList>
            <person name="Yang L."/>
        </authorList>
    </citation>
    <scope>NUCLEOTIDE SEQUENCE [LARGE SCALE GENOMIC DNA]</scope>
    <source>
        <strain evidence="2">JXDWG</strain>
        <tissue evidence="2">Leaf</tissue>
    </source>
</reference>
<dbReference type="AlphaFoldDB" id="A0AAP0NX40"/>
<proteinExistence type="predicted"/>
<sequence>MKKGKKRKFDAKTVLEKDKQYKSEPEESVDGDEEMSTDDDDCDDSGEYVTKSEQVEREKTDEDRRESPIQTEHIPPSPTTDTGIDVKVYEEVVAALTVVAATHSHFET</sequence>
<gene>
    <name evidence="2" type="ORF">Scep_017609</name>
</gene>
<feature type="compositionally biased region" description="Basic and acidic residues" evidence="1">
    <location>
        <begin position="53"/>
        <end position="67"/>
    </location>
</feature>
<evidence type="ECO:0000313" key="3">
    <source>
        <dbReference type="Proteomes" id="UP001419268"/>
    </source>
</evidence>
<feature type="compositionally biased region" description="Acidic residues" evidence="1">
    <location>
        <begin position="26"/>
        <end position="46"/>
    </location>
</feature>